<dbReference type="EMBL" id="UYYB01098771">
    <property type="protein sequence ID" value="VDM77253.1"/>
    <property type="molecule type" value="Genomic_DNA"/>
</dbReference>
<dbReference type="InterPro" id="IPR036186">
    <property type="entry name" value="Serpin_sf"/>
</dbReference>
<dbReference type="Gene3D" id="2.30.39.10">
    <property type="entry name" value="Alpha-1-antitrypsin, domain 1"/>
    <property type="match status" value="1"/>
</dbReference>
<dbReference type="Proteomes" id="UP000270094">
    <property type="component" value="Unassembled WGS sequence"/>
</dbReference>
<dbReference type="InterPro" id="IPR023796">
    <property type="entry name" value="Serpin_dom"/>
</dbReference>
<reference evidence="2 3" key="1">
    <citation type="submission" date="2018-11" db="EMBL/GenBank/DDBJ databases">
        <authorList>
            <consortium name="Pathogen Informatics"/>
        </authorList>
    </citation>
    <scope>NUCLEOTIDE SEQUENCE [LARGE SCALE GENOMIC DNA]</scope>
</reference>
<proteinExistence type="predicted"/>
<accession>A0A3P7J9C6</accession>
<evidence type="ECO:0000313" key="3">
    <source>
        <dbReference type="Proteomes" id="UP000270094"/>
    </source>
</evidence>
<dbReference type="SUPFAM" id="SSF56574">
    <property type="entry name" value="Serpins"/>
    <property type="match status" value="1"/>
</dbReference>
<dbReference type="Pfam" id="PF00079">
    <property type="entry name" value="Serpin"/>
    <property type="match status" value="1"/>
</dbReference>
<sequence length="89" mass="10115">MFVFFATGFRATPSCLPNYIPFIFDIHVLLNVLFQVDEEGTTAAAATHFQVRTKARPSMILEPKLFIADHPFIFILTKDHNPLFIGQFA</sequence>
<dbReference type="AlphaFoldDB" id="A0A3P7J9C6"/>
<dbReference type="PROSITE" id="PS00284">
    <property type="entry name" value="SERPIN"/>
    <property type="match status" value="1"/>
</dbReference>
<dbReference type="InterPro" id="IPR042185">
    <property type="entry name" value="Serpin_sf_2"/>
</dbReference>
<feature type="domain" description="Serpin" evidence="1">
    <location>
        <begin position="30"/>
        <end position="88"/>
    </location>
</feature>
<dbReference type="OrthoDB" id="9518664at2759"/>
<dbReference type="InterPro" id="IPR023795">
    <property type="entry name" value="Serpin_CS"/>
</dbReference>
<gene>
    <name evidence="2" type="ORF">SVUK_LOCUS12251</name>
</gene>
<organism evidence="2 3">
    <name type="scientific">Strongylus vulgaris</name>
    <name type="common">Blood worm</name>
    <dbReference type="NCBI Taxonomy" id="40348"/>
    <lineage>
        <taxon>Eukaryota</taxon>
        <taxon>Metazoa</taxon>
        <taxon>Ecdysozoa</taxon>
        <taxon>Nematoda</taxon>
        <taxon>Chromadorea</taxon>
        <taxon>Rhabditida</taxon>
        <taxon>Rhabditina</taxon>
        <taxon>Rhabditomorpha</taxon>
        <taxon>Strongyloidea</taxon>
        <taxon>Strongylidae</taxon>
        <taxon>Strongylus</taxon>
    </lineage>
</organism>
<keyword evidence="3" id="KW-1185">Reference proteome</keyword>
<evidence type="ECO:0000313" key="2">
    <source>
        <dbReference type="EMBL" id="VDM77253.1"/>
    </source>
</evidence>
<protein>
    <recommendedName>
        <fullName evidence="1">Serpin domain-containing protein</fullName>
    </recommendedName>
</protein>
<name>A0A3P7J9C6_STRVU</name>
<evidence type="ECO:0000259" key="1">
    <source>
        <dbReference type="Pfam" id="PF00079"/>
    </source>
</evidence>